<dbReference type="Proteomes" id="UP001169027">
    <property type="component" value="Unassembled WGS sequence"/>
</dbReference>
<protein>
    <submittedName>
        <fullName evidence="9">Sugar ABC transporter permease</fullName>
    </submittedName>
</protein>
<keyword evidence="4 7" id="KW-0812">Transmembrane</keyword>
<feature type="domain" description="ABC transmembrane type-1" evidence="8">
    <location>
        <begin position="86"/>
        <end position="298"/>
    </location>
</feature>
<evidence type="ECO:0000256" key="7">
    <source>
        <dbReference type="RuleBase" id="RU363032"/>
    </source>
</evidence>
<feature type="transmembrane region" description="Helical" evidence="7">
    <location>
        <begin position="280"/>
        <end position="302"/>
    </location>
</feature>
<evidence type="ECO:0000259" key="8">
    <source>
        <dbReference type="PROSITE" id="PS50928"/>
    </source>
</evidence>
<evidence type="ECO:0000256" key="4">
    <source>
        <dbReference type="ARBA" id="ARBA00022692"/>
    </source>
</evidence>
<dbReference type="Pfam" id="PF00528">
    <property type="entry name" value="BPD_transp_1"/>
    <property type="match status" value="1"/>
</dbReference>
<keyword evidence="2 7" id="KW-0813">Transport</keyword>
<comment type="similarity">
    <text evidence="7">Belongs to the binding-protein-dependent transport system permease family.</text>
</comment>
<keyword evidence="6 7" id="KW-0472">Membrane</keyword>
<dbReference type="RefSeq" id="WP_301811289.1">
    <property type="nucleotide sequence ID" value="NZ_JAUJZH010000012.1"/>
</dbReference>
<sequence length="310" mass="33998">MDTVITHQAVRAHGSAACRRKPANPRRLWPFLLPSAVVCVLILLFPLAYALYLSFFNYYLDSGVSTFVGLGNYTDLLGDAAFWGALGRTLGIVVSAVGLEFCVGLAVAWGLYRLTVGVRTLNLLMFLPHIITPVVAALFLKWIFAGRWGLLDSVLAGMGVYAPDWLGSPMWARLVVVLADAWQFTPFMILVLYAGLNTVDQSQIEAAQLDGANDRQILLRIMLPAIRPIVAFVLTMRMMDAFRYFDTIYVLTSGGPGSATQTLTMQTYALAFRLFQVGKASALGVLTLVIVLLLAATLLFILGRRKENAE</sequence>
<dbReference type="SUPFAM" id="SSF161098">
    <property type="entry name" value="MetI-like"/>
    <property type="match status" value="1"/>
</dbReference>
<proteinExistence type="inferred from homology"/>
<evidence type="ECO:0000313" key="9">
    <source>
        <dbReference type="EMBL" id="MDO1534067.1"/>
    </source>
</evidence>
<organism evidence="9 10">
    <name type="scientific">Variovorax ginsengisoli</name>
    <dbReference type="NCBI Taxonomy" id="363844"/>
    <lineage>
        <taxon>Bacteria</taxon>
        <taxon>Pseudomonadati</taxon>
        <taxon>Pseudomonadota</taxon>
        <taxon>Betaproteobacteria</taxon>
        <taxon>Burkholderiales</taxon>
        <taxon>Comamonadaceae</taxon>
        <taxon>Variovorax</taxon>
    </lineage>
</organism>
<feature type="transmembrane region" description="Helical" evidence="7">
    <location>
        <begin position="90"/>
        <end position="112"/>
    </location>
</feature>
<comment type="subcellular location">
    <subcellularLocation>
        <location evidence="1 7">Cell membrane</location>
        <topology evidence="1 7">Multi-pass membrane protein</topology>
    </subcellularLocation>
</comment>
<feature type="transmembrane region" description="Helical" evidence="7">
    <location>
        <begin position="124"/>
        <end position="150"/>
    </location>
</feature>
<dbReference type="CDD" id="cd06261">
    <property type="entry name" value="TM_PBP2"/>
    <property type="match status" value="1"/>
</dbReference>
<dbReference type="PROSITE" id="PS50928">
    <property type="entry name" value="ABC_TM1"/>
    <property type="match status" value="1"/>
</dbReference>
<dbReference type="InterPro" id="IPR035906">
    <property type="entry name" value="MetI-like_sf"/>
</dbReference>
<dbReference type="InterPro" id="IPR000515">
    <property type="entry name" value="MetI-like"/>
</dbReference>
<evidence type="ECO:0000313" key="10">
    <source>
        <dbReference type="Proteomes" id="UP001169027"/>
    </source>
</evidence>
<evidence type="ECO:0000256" key="2">
    <source>
        <dbReference type="ARBA" id="ARBA00022448"/>
    </source>
</evidence>
<evidence type="ECO:0000256" key="5">
    <source>
        <dbReference type="ARBA" id="ARBA00022989"/>
    </source>
</evidence>
<comment type="caution">
    <text evidence="9">The sequence shown here is derived from an EMBL/GenBank/DDBJ whole genome shotgun (WGS) entry which is preliminary data.</text>
</comment>
<feature type="transmembrane region" description="Helical" evidence="7">
    <location>
        <begin position="217"/>
        <end position="236"/>
    </location>
</feature>
<keyword evidence="5 7" id="KW-1133">Transmembrane helix</keyword>
<dbReference type="Gene3D" id="1.10.3720.10">
    <property type="entry name" value="MetI-like"/>
    <property type="match status" value="1"/>
</dbReference>
<dbReference type="PANTHER" id="PTHR43005:SF1">
    <property type="entry name" value="SPERMIDINE_PUTRESCINE TRANSPORT SYSTEM PERMEASE PROTEIN"/>
    <property type="match status" value="1"/>
</dbReference>
<evidence type="ECO:0000256" key="1">
    <source>
        <dbReference type="ARBA" id="ARBA00004651"/>
    </source>
</evidence>
<keyword evidence="10" id="KW-1185">Reference proteome</keyword>
<evidence type="ECO:0000256" key="6">
    <source>
        <dbReference type="ARBA" id="ARBA00023136"/>
    </source>
</evidence>
<name>A0ABT8S7V3_9BURK</name>
<accession>A0ABT8S7V3</accession>
<feature type="transmembrane region" description="Helical" evidence="7">
    <location>
        <begin position="28"/>
        <end position="52"/>
    </location>
</feature>
<dbReference type="PANTHER" id="PTHR43005">
    <property type="entry name" value="BLR7065 PROTEIN"/>
    <property type="match status" value="1"/>
</dbReference>
<reference evidence="9" key="1">
    <citation type="submission" date="2023-06" db="EMBL/GenBank/DDBJ databases">
        <authorList>
            <person name="Jiang Y."/>
            <person name="Liu Q."/>
        </authorList>
    </citation>
    <scope>NUCLEOTIDE SEQUENCE</scope>
    <source>
        <strain evidence="9">CGMCC 1.12090</strain>
    </source>
</reference>
<gene>
    <name evidence="9" type="ORF">Q2T77_17405</name>
</gene>
<evidence type="ECO:0000256" key="3">
    <source>
        <dbReference type="ARBA" id="ARBA00022475"/>
    </source>
</evidence>
<dbReference type="EMBL" id="JAUKVY010000012">
    <property type="protein sequence ID" value="MDO1534067.1"/>
    <property type="molecule type" value="Genomic_DNA"/>
</dbReference>
<feature type="transmembrane region" description="Helical" evidence="7">
    <location>
        <begin position="170"/>
        <end position="196"/>
    </location>
</feature>
<keyword evidence="3" id="KW-1003">Cell membrane</keyword>